<evidence type="ECO:0000313" key="2">
    <source>
        <dbReference type="EMBL" id="OEJ68888.1"/>
    </source>
</evidence>
<evidence type="ECO:0000313" key="3">
    <source>
        <dbReference type="Proteomes" id="UP000095347"/>
    </source>
</evidence>
<dbReference type="InterPro" id="IPR051454">
    <property type="entry name" value="RNA/ubiquinone_mod_enzymes"/>
</dbReference>
<dbReference type="GO" id="GO:0051539">
    <property type="term" value="F:4 iron, 4 sulfur cluster binding"/>
    <property type="evidence" value="ECO:0007669"/>
    <property type="project" value="UniProtKB-UniRule"/>
</dbReference>
<comment type="cofactor">
    <cofactor evidence="1">
        <name>[4Fe-4S] cluster</name>
        <dbReference type="ChEBI" id="CHEBI:49883"/>
    </cofactor>
</comment>
<sequence length="309" mass="33993">MSAKLTPKLTPKLTLGPVLFNWKPEVWRDFYFRIADEADVDTVYVGEAVCSKRAPFYEPYIADVVERLLGAGKEVVLTTLALIMNSREMKALRETAEDSELMVEANDVSACALLAGRPHVIGPYVNVYNEGTLKYFTDQGAVRVCLPVELGRDAIKALKASTSVNNDVALEVQVFGRLPLAVSARCYHARSHMLHKDSCQFVCDRDPDGMELDTLNDEPFLVVNGIQTMSHSYQNLSAELAEMQTLGITHFRLSPHTADMVAVANIYRGVLDGTLSPDQADTQLADLIGEVSFSNGYYYGAKGVDFVAA</sequence>
<proteinExistence type="inferred from homology"/>
<dbReference type="PANTHER" id="PTHR30217">
    <property type="entry name" value="PEPTIDASE U32 FAMILY"/>
    <property type="match status" value="1"/>
</dbReference>
<comment type="subunit">
    <text evidence="1">Forms a heterodimer with UbiU.</text>
</comment>
<dbReference type="UniPathway" id="UPA00232"/>
<feature type="binding site" evidence="1">
    <location>
        <position position="199"/>
    </location>
    <ligand>
        <name>[4Fe-4S] cluster</name>
        <dbReference type="ChEBI" id="CHEBI:49883"/>
    </ligand>
</feature>
<comment type="caution">
    <text evidence="2">The sequence shown here is derived from an EMBL/GenBank/DDBJ whole genome shotgun (WGS) entry which is preliminary data.</text>
</comment>
<keyword evidence="3" id="KW-1185">Reference proteome</keyword>
<keyword evidence="1" id="KW-0831">Ubiquinone biosynthesis</keyword>
<keyword evidence="1" id="KW-0004">4Fe-4S</keyword>
<gene>
    <name evidence="1" type="primary">ubiV</name>
    <name evidence="2" type="ORF">BEN30_05095</name>
</gene>
<dbReference type="GO" id="GO:0046872">
    <property type="term" value="F:metal ion binding"/>
    <property type="evidence" value="ECO:0007669"/>
    <property type="project" value="UniProtKB-KW"/>
</dbReference>
<keyword evidence="1" id="KW-0411">Iron-sulfur</keyword>
<organism evidence="2 3">
    <name type="scientific">Magnetovibrio blakemorei</name>
    <dbReference type="NCBI Taxonomy" id="28181"/>
    <lineage>
        <taxon>Bacteria</taxon>
        <taxon>Pseudomonadati</taxon>
        <taxon>Pseudomonadota</taxon>
        <taxon>Alphaproteobacteria</taxon>
        <taxon>Rhodospirillales</taxon>
        <taxon>Magnetovibrionaceae</taxon>
        <taxon>Magnetovibrio</taxon>
    </lineage>
</organism>
<dbReference type="OrthoDB" id="8523349at2"/>
<keyword evidence="1" id="KW-0408">Iron</keyword>
<dbReference type="PANTHER" id="PTHR30217:SF11">
    <property type="entry name" value="UBIQUINONE BIOSYNTHESIS PROTEIN UBIV"/>
    <property type="match status" value="1"/>
</dbReference>
<dbReference type="GO" id="GO:0006744">
    <property type="term" value="P:ubiquinone biosynthetic process"/>
    <property type="evidence" value="ECO:0007669"/>
    <property type="project" value="UniProtKB-UniRule"/>
</dbReference>
<comment type="pathway">
    <text evidence="1">Cofactor biosynthesis; ubiquinone biosynthesis.</text>
</comment>
<dbReference type="AlphaFoldDB" id="A0A1E5QAK7"/>
<dbReference type="STRING" id="28181.BEN30_05095"/>
<comment type="similarity">
    <text evidence="1">Belongs to the peptidase U32 family. UbiV subfamily.</text>
</comment>
<name>A0A1E5QAK7_9PROT</name>
<dbReference type="RefSeq" id="WP_069956955.1">
    <property type="nucleotide sequence ID" value="NZ_MCGG01000010.1"/>
</dbReference>
<comment type="function">
    <text evidence="1">Required for O(2)-independent ubiquinone (coenzyme Q) biosynthesis. Together with UbiU, is essential for the C6-hydroxylation reaction in the oxygen-independent ubiquinone biosynthesis pathway.</text>
</comment>
<feature type="binding site" evidence="1">
    <location>
        <position position="203"/>
    </location>
    <ligand>
        <name>[4Fe-4S] cluster</name>
        <dbReference type="ChEBI" id="CHEBI:49883"/>
    </ligand>
</feature>
<evidence type="ECO:0000256" key="1">
    <source>
        <dbReference type="HAMAP-Rule" id="MF_02233"/>
    </source>
</evidence>
<reference evidence="3" key="1">
    <citation type="submission" date="2016-07" db="EMBL/GenBank/DDBJ databases">
        <authorList>
            <person name="Florea S."/>
            <person name="Webb J.S."/>
            <person name="Jaromczyk J."/>
            <person name="Schardl C.L."/>
        </authorList>
    </citation>
    <scope>NUCLEOTIDE SEQUENCE [LARGE SCALE GENOMIC DNA]</scope>
    <source>
        <strain evidence="3">MV-1</strain>
    </source>
</reference>
<keyword evidence="1" id="KW-0479">Metal-binding</keyword>
<dbReference type="HAMAP" id="MF_02233">
    <property type="entry name" value="UbiV"/>
    <property type="match status" value="1"/>
</dbReference>
<dbReference type="EMBL" id="MCGG01000010">
    <property type="protein sequence ID" value="OEJ68888.1"/>
    <property type="molecule type" value="Genomic_DNA"/>
</dbReference>
<dbReference type="InterPro" id="IPR043693">
    <property type="entry name" value="UbiV"/>
</dbReference>
<dbReference type="Pfam" id="PF01136">
    <property type="entry name" value="Peptidase_U32"/>
    <property type="match status" value="1"/>
</dbReference>
<dbReference type="InterPro" id="IPR001539">
    <property type="entry name" value="Peptidase_U32"/>
</dbReference>
<dbReference type="NCBIfam" id="NF011991">
    <property type="entry name" value="PRK15447.1"/>
    <property type="match status" value="1"/>
</dbReference>
<protein>
    <recommendedName>
        <fullName evidence="1">Ubiquinone biosynthesis protein UbiV</fullName>
    </recommendedName>
</protein>
<feature type="binding site" evidence="1">
    <location>
        <position position="50"/>
    </location>
    <ligand>
        <name>[4Fe-4S] cluster</name>
        <dbReference type="ChEBI" id="CHEBI:49883"/>
    </ligand>
</feature>
<feature type="binding site" evidence="1">
    <location>
        <position position="186"/>
    </location>
    <ligand>
        <name>[4Fe-4S] cluster</name>
        <dbReference type="ChEBI" id="CHEBI:49883"/>
    </ligand>
</feature>
<accession>A0A1E5QAK7</accession>
<dbReference type="Proteomes" id="UP000095347">
    <property type="component" value="Unassembled WGS sequence"/>
</dbReference>